<reference evidence="3 4" key="1">
    <citation type="submission" date="2024-06" db="EMBL/GenBank/DDBJ databases">
        <title>The Natural Products Discovery Center: Release of the First 8490 Sequenced Strains for Exploring Actinobacteria Biosynthetic Diversity.</title>
        <authorList>
            <person name="Kalkreuter E."/>
            <person name="Kautsar S.A."/>
            <person name="Yang D."/>
            <person name="Bader C.D."/>
            <person name="Teijaro C.N."/>
            <person name="Fluegel L."/>
            <person name="Davis C.M."/>
            <person name="Simpson J.R."/>
            <person name="Lauterbach L."/>
            <person name="Steele A.D."/>
            <person name="Gui C."/>
            <person name="Meng S."/>
            <person name="Li G."/>
            <person name="Viehrig K."/>
            <person name="Ye F."/>
            <person name="Su P."/>
            <person name="Kiefer A.F."/>
            <person name="Nichols A."/>
            <person name="Cepeda A.J."/>
            <person name="Yan W."/>
            <person name="Fan B."/>
            <person name="Jiang Y."/>
            <person name="Adhikari A."/>
            <person name="Zheng C.-J."/>
            <person name="Schuster L."/>
            <person name="Cowan T.M."/>
            <person name="Smanski M.J."/>
            <person name="Chevrette M.G."/>
            <person name="De Carvalho L.P.S."/>
            <person name="Shen B."/>
        </authorList>
    </citation>
    <scope>NUCLEOTIDE SEQUENCE [LARGE SCALE GENOMIC DNA]</scope>
    <source>
        <strain evidence="3 4">NPDC047833</strain>
    </source>
</reference>
<keyword evidence="4" id="KW-1185">Reference proteome</keyword>
<feature type="chain" id="PRO_5046986992" description="Secreted protein" evidence="2">
    <location>
        <begin position="24"/>
        <end position="269"/>
    </location>
</feature>
<evidence type="ECO:0000313" key="3">
    <source>
        <dbReference type="EMBL" id="MEW2367039.1"/>
    </source>
</evidence>
<dbReference type="RefSeq" id="WP_359777464.1">
    <property type="nucleotide sequence ID" value="NZ_JBEYRR010000004.1"/>
</dbReference>
<feature type="compositionally biased region" description="Low complexity" evidence="1">
    <location>
        <begin position="119"/>
        <end position="138"/>
    </location>
</feature>
<gene>
    <name evidence="3" type="ORF">AB0887_34495</name>
</gene>
<keyword evidence="2" id="KW-0732">Signal</keyword>
<evidence type="ECO:0000313" key="4">
    <source>
        <dbReference type="Proteomes" id="UP001553843"/>
    </source>
</evidence>
<proteinExistence type="predicted"/>
<name>A0ABV3M733_9ACTN</name>
<comment type="caution">
    <text evidence="3">The sequence shown here is derived from an EMBL/GenBank/DDBJ whole genome shotgun (WGS) entry which is preliminary data.</text>
</comment>
<feature type="region of interest" description="Disordered" evidence="1">
    <location>
        <begin position="33"/>
        <end position="183"/>
    </location>
</feature>
<dbReference type="EMBL" id="JBEYRS010000021">
    <property type="protein sequence ID" value="MEW2367039.1"/>
    <property type="molecule type" value="Genomic_DNA"/>
</dbReference>
<accession>A0ABV3M733</accession>
<evidence type="ECO:0000256" key="2">
    <source>
        <dbReference type="SAM" id="SignalP"/>
    </source>
</evidence>
<organism evidence="3 4">
    <name type="scientific">Streptomyces huasconensis</name>
    <dbReference type="NCBI Taxonomy" id="1854574"/>
    <lineage>
        <taxon>Bacteria</taxon>
        <taxon>Bacillati</taxon>
        <taxon>Actinomycetota</taxon>
        <taxon>Actinomycetes</taxon>
        <taxon>Kitasatosporales</taxon>
        <taxon>Streptomycetaceae</taxon>
        <taxon>Streptomyces</taxon>
    </lineage>
</organism>
<sequence>MRRGARNVLGASAALLCLGGLLAAGGDESGDGHVATGAAGPTQGRAGGPTGDVRLIPLDGGEDGGGSPRGDGKDDRDSGGTNDSSGAPKGARGGSAKAPPVPDEDAPGSSGAGGTEGKPPTAGGSSPSGTGEATEPGGPASPPAGTPPGGRPSPPGTERPGPAKPPSGPASLGVGTPEREPAAKRWCEKVTVTFRNTGGSPVRSGTVTFGTHIIGALGVDWATIKSTEKLPVPIEAGRKKTETWPICVDAWRVPLGMHIETRDVSVEWK</sequence>
<feature type="signal peptide" evidence="2">
    <location>
        <begin position="1"/>
        <end position="23"/>
    </location>
</feature>
<feature type="compositionally biased region" description="Pro residues" evidence="1">
    <location>
        <begin position="139"/>
        <end position="168"/>
    </location>
</feature>
<evidence type="ECO:0008006" key="5">
    <source>
        <dbReference type="Google" id="ProtNLM"/>
    </source>
</evidence>
<evidence type="ECO:0000256" key="1">
    <source>
        <dbReference type="SAM" id="MobiDB-lite"/>
    </source>
</evidence>
<protein>
    <recommendedName>
        <fullName evidence="5">Secreted protein</fullName>
    </recommendedName>
</protein>
<dbReference type="Proteomes" id="UP001553843">
    <property type="component" value="Unassembled WGS sequence"/>
</dbReference>